<dbReference type="AlphaFoldDB" id="A0A7J6BPW4"/>
<dbReference type="PANTHER" id="PTHR44436:SF1">
    <property type="entry name" value="F-BOX_WD REPEAT-CONTAINING PROTEIN 2"/>
    <property type="match status" value="1"/>
</dbReference>
<proteinExistence type="predicted"/>
<dbReference type="InterPro" id="IPR011047">
    <property type="entry name" value="Quinoprotein_ADH-like_sf"/>
</dbReference>
<protein>
    <recommendedName>
        <fullName evidence="3">F-box domain-containing protein</fullName>
    </recommendedName>
</protein>
<dbReference type="InterPro" id="IPR001810">
    <property type="entry name" value="F-box_dom"/>
</dbReference>
<dbReference type="Gene3D" id="1.20.1280.50">
    <property type="match status" value="1"/>
</dbReference>
<dbReference type="SUPFAM" id="SSF50998">
    <property type="entry name" value="Quinoprotein alcohol dehydrogenase-like"/>
    <property type="match status" value="1"/>
</dbReference>
<organism evidence="4 5">
    <name type="scientific">Onychostoma macrolepis</name>
    <dbReference type="NCBI Taxonomy" id="369639"/>
    <lineage>
        <taxon>Eukaryota</taxon>
        <taxon>Metazoa</taxon>
        <taxon>Chordata</taxon>
        <taxon>Craniata</taxon>
        <taxon>Vertebrata</taxon>
        <taxon>Euteleostomi</taxon>
        <taxon>Actinopterygii</taxon>
        <taxon>Neopterygii</taxon>
        <taxon>Teleostei</taxon>
        <taxon>Ostariophysi</taxon>
        <taxon>Cypriniformes</taxon>
        <taxon>Cyprinidae</taxon>
        <taxon>Acrossocheilinae</taxon>
        <taxon>Onychostoma</taxon>
    </lineage>
</organism>
<comment type="caution">
    <text evidence="4">The sequence shown here is derived from an EMBL/GenBank/DDBJ whole genome shotgun (WGS) entry which is preliminary data.</text>
</comment>
<gene>
    <name evidence="4" type="ORF">G5714_023037</name>
</gene>
<evidence type="ECO:0000313" key="4">
    <source>
        <dbReference type="EMBL" id="KAF4097068.1"/>
    </source>
</evidence>
<dbReference type="OrthoDB" id="63265at2759"/>
<evidence type="ECO:0000256" key="1">
    <source>
        <dbReference type="ARBA" id="ARBA00022574"/>
    </source>
</evidence>
<keyword evidence="5" id="KW-1185">Reference proteome</keyword>
<evidence type="ECO:0000259" key="3">
    <source>
        <dbReference type="PROSITE" id="PS50181"/>
    </source>
</evidence>
<dbReference type="Pfam" id="PF12937">
    <property type="entry name" value="F-box-like"/>
    <property type="match status" value="1"/>
</dbReference>
<keyword evidence="1" id="KW-0853">WD repeat</keyword>
<accession>A0A7J6BPW4</accession>
<dbReference type="Proteomes" id="UP000579812">
    <property type="component" value="Unassembled WGS sequence"/>
</dbReference>
<dbReference type="SUPFAM" id="SSF81383">
    <property type="entry name" value="F-box domain"/>
    <property type="match status" value="1"/>
</dbReference>
<dbReference type="PROSITE" id="PS50181">
    <property type="entry name" value="FBOX"/>
    <property type="match status" value="1"/>
</dbReference>
<keyword evidence="2" id="KW-0677">Repeat</keyword>
<dbReference type="EMBL" id="JAAMOB010000023">
    <property type="protein sequence ID" value="KAF4097068.1"/>
    <property type="molecule type" value="Genomic_DNA"/>
</dbReference>
<evidence type="ECO:0000256" key="2">
    <source>
        <dbReference type="ARBA" id="ARBA00022737"/>
    </source>
</evidence>
<sequence>MEMSRSLPLDCLISVFSLLQDEDLTRSSTVCKEWYHAAETPWLWRRMCLQRWSFCNVSQLLSDTGTHSWKAYYLRRSHLEMKMKTGRSCADYTCKSLRGHKGRVVGFAYLVGNDGCSDVWKQTPVVCSASTDGTVKAWDIHKGVNVWSSPAQSPMQDITVDAGQSVVVTSDATGAIKTWKGATGEEVACFQSGFSKTTLLSFNNKDRSFLMCDVSECVVCAAGGTVLGSLVVLTCPALSEVSRHVVCDSFSLNLLRSSPDKKWVLAASKENFDLSPKVFCSESVCFPAEDEDSQSLSLPVAGCCAAVFLPSQPARLALIHSDSRFNNKTLSVFDLAMKESKYKKEIQAQQVASFQVALSHRSDIILEARGSSTLLVTDGNHLKVYTFKGELIASFEDHSQPITALCVDSFRVVTASRDLSLRILTWRNDPEHGLTLESQYQLLGGSLTRSRGFTSVACDHSSIVASVESVDGNDVLKAYTFDF</sequence>
<dbReference type="InterPro" id="IPR015943">
    <property type="entry name" value="WD40/YVTN_repeat-like_dom_sf"/>
</dbReference>
<dbReference type="SMART" id="SM00320">
    <property type="entry name" value="WD40"/>
    <property type="match status" value="2"/>
</dbReference>
<dbReference type="PANTHER" id="PTHR44436">
    <property type="entry name" value="F-BOX/WD REPEAT-CONTAINING PROTEIN 2"/>
    <property type="match status" value="1"/>
</dbReference>
<dbReference type="InterPro" id="IPR001680">
    <property type="entry name" value="WD40_rpt"/>
</dbReference>
<reference evidence="4 5" key="1">
    <citation type="submission" date="2020-04" db="EMBL/GenBank/DDBJ databases">
        <title>Chromosome-level genome assembly of a cyprinid fish Onychostoma macrolepis by integration of Nanopore Sequencing, Bionano and Hi-C technology.</title>
        <authorList>
            <person name="Wang D."/>
        </authorList>
    </citation>
    <scope>NUCLEOTIDE SEQUENCE [LARGE SCALE GENOMIC DNA]</scope>
    <source>
        <strain evidence="4">SWU-2019</strain>
        <tissue evidence="4">Muscle</tissue>
    </source>
</reference>
<name>A0A7J6BPW4_9TELE</name>
<dbReference type="InterPro" id="IPR036047">
    <property type="entry name" value="F-box-like_dom_sf"/>
</dbReference>
<dbReference type="InterPro" id="IPR042627">
    <property type="entry name" value="FBXW2"/>
</dbReference>
<feature type="domain" description="F-box" evidence="3">
    <location>
        <begin position="1"/>
        <end position="47"/>
    </location>
</feature>
<dbReference type="Gene3D" id="2.130.10.10">
    <property type="entry name" value="YVTN repeat-like/Quinoprotein amine dehydrogenase"/>
    <property type="match status" value="2"/>
</dbReference>
<evidence type="ECO:0000313" key="5">
    <source>
        <dbReference type="Proteomes" id="UP000579812"/>
    </source>
</evidence>